<dbReference type="PRINTS" id="PR00421">
    <property type="entry name" value="THIOREDOXIN"/>
</dbReference>
<evidence type="ECO:0000259" key="3">
    <source>
        <dbReference type="PROSITE" id="PS51352"/>
    </source>
</evidence>
<evidence type="ECO:0000256" key="2">
    <source>
        <dbReference type="ARBA" id="ARBA00023157"/>
    </source>
</evidence>
<dbReference type="InterPro" id="IPR005746">
    <property type="entry name" value="Thioredoxin"/>
</dbReference>
<dbReference type="PANTHER" id="PTHR46115">
    <property type="entry name" value="THIOREDOXIN-LIKE PROTEIN 1"/>
    <property type="match status" value="1"/>
</dbReference>
<dbReference type="SUPFAM" id="SSF49785">
    <property type="entry name" value="Galactose-binding domain-like"/>
    <property type="match status" value="1"/>
</dbReference>
<keyword evidence="2" id="KW-1015">Disulfide bond</keyword>
<dbReference type="InterPro" id="IPR008979">
    <property type="entry name" value="Galactose-bd-like_sf"/>
</dbReference>
<comment type="caution">
    <text evidence="5">The sequence shown here is derived from an EMBL/GenBank/DDBJ whole genome shotgun (WGS) entry which is preliminary data.</text>
</comment>
<dbReference type="InterPro" id="IPR017937">
    <property type="entry name" value="Thioredoxin_CS"/>
</dbReference>
<dbReference type="InterPro" id="IPR037047">
    <property type="entry name" value="PITH_dom_sf"/>
</dbReference>
<dbReference type="NCBIfam" id="TIGR01068">
    <property type="entry name" value="thioredoxin"/>
    <property type="match status" value="1"/>
</dbReference>
<dbReference type="CDD" id="cd02947">
    <property type="entry name" value="TRX_family"/>
    <property type="match status" value="1"/>
</dbReference>
<gene>
    <name evidence="5" type="ORF">AAFC00_003812</name>
</gene>
<reference evidence="5 6" key="1">
    <citation type="submission" date="2024-07" db="EMBL/GenBank/DDBJ databases">
        <title>Draft sequence of the Neodothiora populina.</title>
        <authorList>
            <person name="Drown D.D."/>
            <person name="Schuette U.S."/>
            <person name="Buechlein A.B."/>
            <person name="Rusch D.R."/>
            <person name="Winton L.W."/>
            <person name="Adams G.A."/>
        </authorList>
    </citation>
    <scope>NUCLEOTIDE SEQUENCE [LARGE SCALE GENOMIC DNA]</scope>
    <source>
        <strain evidence="5 6">CPC 39397</strain>
    </source>
</reference>
<evidence type="ECO:0000313" key="6">
    <source>
        <dbReference type="Proteomes" id="UP001562354"/>
    </source>
</evidence>
<feature type="domain" description="PITH" evidence="4">
    <location>
        <begin position="134"/>
        <end position="332"/>
    </location>
</feature>
<sequence length="334" mass="36371">MASKTVHIESAAQFSQLLNSSRIVVADFYADWCGPCKAIAPYYEKLSTELSRPNHITFTKVNTDNQRDIAQTYNITAMPTFMIFKAGRETKRIRGADPKALDAAIKSLAEEAASAGEGASSSSSGATSLGGTFLGASLPKGYTDITENVDQLNLDFLNLSSDASGPRSVFTTTAPSALSKAKKQGDNAEKDWIESDTDAQLMLYIPFQSTLKVHSLFITSIPTPTADDEEVTRPSVLRLYTNTANVLSFEEGDAAAPTQDITLTPESWDSKTHTARVDLRFVKFQNCTSLVVYVVEGEDGDAEKTRIDRIRIIGESGEKRQMGKLEKIGDEQGE</sequence>
<dbReference type="PROSITE" id="PS51532">
    <property type="entry name" value="PITH"/>
    <property type="match status" value="1"/>
</dbReference>
<feature type="domain" description="Thioredoxin" evidence="3">
    <location>
        <begin position="1"/>
        <end position="110"/>
    </location>
</feature>
<evidence type="ECO:0000256" key="1">
    <source>
        <dbReference type="ARBA" id="ARBA00008987"/>
    </source>
</evidence>
<dbReference type="Proteomes" id="UP001562354">
    <property type="component" value="Unassembled WGS sequence"/>
</dbReference>
<comment type="similarity">
    <text evidence="1">Belongs to the thioredoxin family.</text>
</comment>
<dbReference type="InterPro" id="IPR036249">
    <property type="entry name" value="Thioredoxin-like_sf"/>
</dbReference>
<dbReference type="Gene3D" id="3.40.30.10">
    <property type="entry name" value="Glutaredoxin"/>
    <property type="match status" value="1"/>
</dbReference>
<dbReference type="RefSeq" id="XP_069201168.1">
    <property type="nucleotide sequence ID" value="XM_069343339.1"/>
</dbReference>
<evidence type="ECO:0000259" key="4">
    <source>
        <dbReference type="PROSITE" id="PS51532"/>
    </source>
</evidence>
<dbReference type="Pfam" id="PF06201">
    <property type="entry name" value="PITH"/>
    <property type="match status" value="1"/>
</dbReference>
<dbReference type="PROSITE" id="PS00194">
    <property type="entry name" value="THIOREDOXIN_1"/>
    <property type="match status" value="1"/>
</dbReference>
<dbReference type="InterPro" id="IPR013766">
    <property type="entry name" value="Thioredoxin_domain"/>
</dbReference>
<proteinExistence type="inferred from homology"/>
<dbReference type="PROSITE" id="PS51352">
    <property type="entry name" value="THIOREDOXIN_2"/>
    <property type="match status" value="1"/>
</dbReference>
<organism evidence="5 6">
    <name type="scientific">Neodothiora populina</name>
    <dbReference type="NCBI Taxonomy" id="2781224"/>
    <lineage>
        <taxon>Eukaryota</taxon>
        <taxon>Fungi</taxon>
        <taxon>Dikarya</taxon>
        <taxon>Ascomycota</taxon>
        <taxon>Pezizomycotina</taxon>
        <taxon>Dothideomycetes</taxon>
        <taxon>Dothideomycetidae</taxon>
        <taxon>Dothideales</taxon>
        <taxon>Dothioraceae</taxon>
        <taxon>Neodothiora</taxon>
    </lineage>
</organism>
<evidence type="ECO:0008006" key="7">
    <source>
        <dbReference type="Google" id="ProtNLM"/>
    </source>
</evidence>
<dbReference type="GeneID" id="95977512"/>
<accession>A0ABR3PFX3</accession>
<evidence type="ECO:0000313" key="5">
    <source>
        <dbReference type="EMBL" id="KAL1304894.1"/>
    </source>
</evidence>
<dbReference type="Gene3D" id="2.60.120.470">
    <property type="entry name" value="PITH domain"/>
    <property type="match status" value="1"/>
</dbReference>
<dbReference type="SUPFAM" id="SSF52833">
    <property type="entry name" value="Thioredoxin-like"/>
    <property type="match status" value="1"/>
</dbReference>
<dbReference type="InterPro" id="IPR010400">
    <property type="entry name" value="PITH_dom"/>
</dbReference>
<dbReference type="Pfam" id="PF00085">
    <property type="entry name" value="Thioredoxin"/>
    <property type="match status" value="1"/>
</dbReference>
<name>A0ABR3PFX3_9PEZI</name>
<dbReference type="EMBL" id="JBFMKM010000008">
    <property type="protein sequence ID" value="KAL1304894.1"/>
    <property type="molecule type" value="Genomic_DNA"/>
</dbReference>
<protein>
    <recommendedName>
        <fullName evidence="7">Thioredoxin</fullName>
    </recommendedName>
</protein>
<keyword evidence="6" id="KW-1185">Reference proteome</keyword>